<dbReference type="CDD" id="cd01662">
    <property type="entry name" value="Ubiquinol_Oxidase_I"/>
    <property type="match status" value="1"/>
</dbReference>
<comment type="similarity">
    <text evidence="4 27">Belongs to the heme-copper respiratory oxidase family.</text>
</comment>
<dbReference type="GO" id="GO:0009486">
    <property type="term" value="F:cytochrome bo3 ubiquinol oxidase activity"/>
    <property type="evidence" value="ECO:0007669"/>
    <property type="project" value="UniProtKB-EC"/>
</dbReference>
<keyword evidence="16" id="KW-0186">Copper</keyword>
<feature type="transmembrane region" description="Helical" evidence="28">
    <location>
        <begin position="162"/>
        <end position="185"/>
    </location>
</feature>
<dbReference type="PROSITE" id="PS00077">
    <property type="entry name" value="COX1_CUB"/>
    <property type="match status" value="1"/>
</dbReference>
<feature type="transmembrane region" description="Helical" evidence="28">
    <location>
        <begin position="369"/>
        <end position="393"/>
    </location>
</feature>
<dbReference type="InterPro" id="IPR023616">
    <property type="entry name" value="Cyt_c_oxase-like_su1_dom"/>
</dbReference>
<feature type="transmembrane region" description="Helical" evidence="28">
    <location>
        <begin position="205"/>
        <end position="229"/>
    </location>
</feature>
<keyword evidence="8" id="KW-1003">Cell membrane</keyword>
<keyword evidence="11 27" id="KW-0812">Transmembrane</keyword>
<evidence type="ECO:0000256" key="4">
    <source>
        <dbReference type="ARBA" id="ARBA00009578"/>
    </source>
</evidence>
<dbReference type="GO" id="GO:0004129">
    <property type="term" value="F:cytochrome-c oxidase activity"/>
    <property type="evidence" value="ECO:0007669"/>
    <property type="project" value="InterPro"/>
</dbReference>
<dbReference type="InterPro" id="IPR036927">
    <property type="entry name" value="Cyt_c_oxase-like_su1_sf"/>
</dbReference>
<feature type="transmembrane region" description="Helical" evidence="28">
    <location>
        <begin position="550"/>
        <end position="577"/>
    </location>
</feature>
<evidence type="ECO:0000256" key="21">
    <source>
        <dbReference type="ARBA" id="ARBA00032435"/>
    </source>
</evidence>
<dbReference type="FunFam" id="1.20.210.10:FF:000002">
    <property type="entry name" value="Cytochrome o ubiquinol oxidase, subunit I"/>
    <property type="match status" value="1"/>
</dbReference>
<keyword evidence="14 28" id="KW-1133">Transmembrane helix</keyword>
<evidence type="ECO:0000256" key="5">
    <source>
        <dbReference type="ARBA" id="ARBA00012941"/>
    </source>
</evidence>
<dbReference type="Pfam" id="PF06481">
    <property type="entry name" value="COX_ARM"/>
    <property type="match status" value="1"/>
</dbReference>
<evidence type="ECO:0000256" key="24">
    <source>
        <dbReference type="ARBA" id="ARBA00048190"/>
    </source>
</evidence>
<feature type="domain" description="Cytochrome oxidase subunit I profile" evidence="29">
    <location>
        <begin position="98"/>
        <end position="618"/>
    </location>
</feature>
<comment type="function">
    <text evidence="25">Cytochrome bo(3) ubiquinol oxidase is the terminal enzyme in the aerobic respiratory chain of E.coli that predominates when cells are grown at high aeration. Catalyzes the four-electron reduction of O2 to water, using a ubiquinol as a membrane soluble electron donor for molecular oxygen reduction; ubiquinol-8 is the natural substrate for E.coli. Has proton pump activity across the membrane in addition to electron transfer, pumping 2 protons/electron and generating a proton motive force. All the redox centers of this enzyme complex are located within the largest subunit, subunit I. Protons are probably pumped via D- and K- channels found in this subunit.</text>
</comment>
<feature type="transmembrane region" description="Helical" evidence="28">
    <location>
        <begin position="439"/>
        <end position="462"/>
    </location>
</feature>
<evidence type="ECO:0000256" key="11">
    <source>
        <dbReference type="ARBA" id="ARBA00022692"/>
    </source>
</evidence>
<feature type="transmembrane region" description="Helical" evidence="28">
    <location>
        <begin position="292"/>
        <end position="314"/>
    </location>
</feature>
<evidence type="ECO:0000259" key="29">
    <source>
        <dbReference type="PROSITE" id="PS50855"/>
    </source>
</evidence>
<feature type="transmembrane region" description="Helical" evidence="28">
    <location>
        <begin position="118"/>
        <end position="138"/>
    </location>
</feature>
<sequence length="722" mass="80953">MEYFSNVKPDLFKDVVNKFMSHESMNMSKPEGEHAAHDGMEGMDMSHAKPLTKGPRKKTMFGKLTLDAVPYHEPIIVVTVAAIIIGGLALLAAITYFGKWSYLWNEWLTSVDHKRLGIMYVIVAIVMLLRGFADAIMMRSQQVLASAGEAGFLPPHHYDQIFTAHGVIMIFFVAMPFVIGLMNLVVPLQLGARDVAFPFLNNLSFWFTVVGVILVNLSLGVGEFAQTGWLAYPPLSGIEYSPGVGVDYWIWALQLSGIGTTLTGINFFVTIIKMRAPGMTMFKMPVFSWASLCANILIIASFPILTVTIALLTLDRYLGTHFFTNDMGGNMMMYINLIWAWGHPEVYILVLPVFGVFSEIAATFSRKRLFGYTSLVWATVCITVLSFIVWLHHFFTMGAGANVNAFFGITTMIIAIPTGVKIFNWLFTMYQGRIVFNSAMMWTIGFIVTFSVGGMTGVLLAVPGADFVLHNSLFLIAHFHNVIIGGVVFGCFAGLTYWWPKAFGFTLNETWGKRAFWFWIIGFFVAFMPLYVLGFMGMTRRLSQQIDPQFHPMLVIAACGAALIACGILCQLIQFYVSIRDRDQNRDLTGDPWGGRTLEWATSSPPPFYNFAIVPQVHERDAFWEMKEKGEAYKQPAHYEEIHMPKNSGAGIVIAAFATVFGFAMIWHIWWMAIASFIGIVATWIIKSFDEDVDYYVPVAEVEKLEKQHFDEINKAGLKNGN</sequence>
<feature type="transmembrane region" description="Helical" evidence="28">
    <location>
        <begin position="405"/>
        <end position="427"/>
    </location>
</feature>
<evidence type="ECO:0000256" key="22">
    <source>
        <dbReference type="ARBA" id="ARBA00034455"/>
    </source>
</evidence>
<dbReference type="AlphaFoldDB" id="A0A377Z5X1"/>
<dbReference type="PROSITE" id="PS50855">
    <property type="entry name" value="COX1"/>
    <property type="match status" value="1"/>
</dbReference>
<evidence type="ECO:0000256" key="8">
    <source>
        <dbReference type="ARBA" id="ARBA00022475"/>
    </source>
</evidence>
<dbReference type="Pfam" id="PF00115">
    <property type="entry name" value="COX1"/>
    <property type="match status" value="1"/>
</dbReference>
<evidence type="ECO:0000256" key="17">
    <source>
        <dbReference type="ARBA" id="ARBA00023136"/>
    </source>
</evidence>
<evidence type="ECO:0000256" key="12">
    <source>
        <dbReference type="ARBA" id="ARBA00022723"/>
    </source>
</evidence>
<dbReference type="GO" id="GO:0016682">
    <property type="term" value="F:oxidoreductase activity, acting on diphenols and related substances as donors, oxygen as acceptor"/>
    <property type="evidence" value="ECO:0007669"/>
    <property type="project" value="InterPro"/>
</dbReference>
<evidence type="ECO:0000256" key="13">
    <source>
        <dbReference type="ARBA" id="ARBA00022982"/>
    </source>
</evidence>
<keyword evidence="9 27" id="KW-0349">Heme</keyword>
<evidence type="ECO:0000256" key="20">
    <source>
        <dbReference type="ARBA" id="ARBA00032190"/>
    </source>
</evidence>
<evidence type="ECO:0000256" key="26">
    <source>
        <dbReference type="ARBA" id="ARBA00077256"/>
    </source>
</evidence>
<dbReference type="STRING" id="1218098.GCA_001598715_01014"/>
<dbReference type="InterPro" id="IPR010514">
    <property type="entry name" value="COX_ARM"/>
</dbReference>
<reference evidence="30 31" key="1">
    <citation type="submission" date="2018-06" db="EMBL/GenBank/DDBJ databases">
        <authorList>
            <consortium name="Pathogen Informatics"/>
            <person name="Doyle S."/>
        </authorList>
    </citation>
    <scope>NUCLEOTIDE SEQUENCE [LARGE SCALE GENOMIC DNA]</scope>
    <source>
        <strain evidence="30 31">NCTC10313</strain>
    </source>
</reference>
<evidence type="ECO:0000256" key="2">
    <source>
        <dbReference type="ARBA" id="ARBA00001973"/>
    </source>
</evidence>
<comment type="subcellular location">
    <subcellularLocation>
        <location evidence="3">Cell membrane</location>
        <topology evidence="3">Multi-pass membrane protein</topology>
    </subcellularLocation>
</comment>
<keyword evidence="7 27" id="KW-0813">Transport</keyword>
<comment type="cofactor">
    <cofactor evidence="2">
        <name>Cu(2+)</name>
        <dbReference type="ChEBI" id="CHEBI:29036"/>
    </cofactor>
</comment>
<evidence type="ECO:0000313" key="30">
    <source>
        <dbReference type="EMBL" id="STU59588.1"/>
    </source>
</evidence>
<dbReference type="Proteomes" id="UP000254487">
    <property type="component" value="Unassembled WGS sequence"/>
</dbReference>
<evidence type="ECO:0000256" key="9">
    <source>
        <dbReference type="ARBA" id="ARBA00022617"/>
    </source>
</evidence>
<dbReference type="GO" id="GO:0009060">
    <property type="term" value="P:aerobic respiration"/>
    <property type="evidence" value="ECO:0007669"/>
    <property type="project" value="InterPro"/>
</dbReference>
<evidence type="ECO:0000256" key="16">
    <source>
        <dbReference type="ARBA" id="ARBA00023008"/>
    </source>
</evidence>
<dbReference type="PANTHER" id="PTHR10422:SF35">
    <property type="entry name" value="CYTOCHROME BO(3) UBIQUINOL OXIDASE SUBUNIT 1"/>
    <property type="match status" value="1"/>
</dbReference>
<dbReference type="GO" id="GO:0022904">
    <property type="term" value="P:respiratory electron transport chain"/>
    <property type="evidence" value="ECO:0007669"/>
    <property type="project" value="TreeGrafter"/>
</dbReference>
<evidence type="ECO:0000256" key="7">
    <source>
        <dbReference type="ARBA" id="ARBA00022448"/>
    </source>
</evidence>
<dbReference type="SUPFAM" id="SSF81442">
    <property type="entry name" value="Cytochrome c oxidase subunit I-like"/>
    <property type="match status" value="1"/>
</dbReference>
<evidence type="ECO:0000256" key="27">
    <source>
        <dbReference type="RuleBase" id="RU000370"/>
    </source>
</evidence>
<evidence type="ECO:0000256" key="28">
    <source>
        <dbReference type="SAM" id="Phobius"/>
    </source>
</evidence>
<protein>
    <recommendedName>
        <fullName evidence="6">Cytochrome bo(3) ubiquinol oxidase subunit 1</fullName>
        <ecNumber evidence="5">7.1.1.3</ecNumber>
    </recommendedName>
    <alternativeName>
        <fullName evidence="20">Cytochrome o ubiquinol oxidase subunit 1</fullName>
    </alternativeName>
    <alternativeName>
        <fullName evidence="18">Oxidase bo(3) subunit 1</fullName>
    </alternativeName>
    <alternativeName>
        <fullName evidence="26">Ubiquinol oxidase chain A</fullName>
    </alternativeName>
    <alternativeName>
        <fullName evidence="21">Ubiquinol oxidase polypeptide I</fullName>
    </alternativeName>
    <alternativeName>
        <fullName evidence="19">Ubiquinol oxidase subunit 1</fullName>
    </alternativeName>
</protein>
<dbReference type="PRINTS" id="PR01165">
    <property type="entry name" value="CYCOXIDASEI"/>
</dbReference>
<dbReference type="InterPro" id="IPR000883">
    <property type="entry name" value="Cyt_C_Oxase_1"/>
</dbReference>
<dbReference type="PANTHER" id="PTHR10422">
    <property type="entry name" value="CYTOCHROME C OXIDASE SUBUNIT 1"/>
    <property type="match status" value="1"/>
</dbReference>
<keyword evidence="17 28" id="KW-0472">Membrane</keyword>
<organism evidence="30 31">
    <name type="scientific">Klebsiella pneumoniae subsp. ozaenae</name>
    <dbReference type="NCBI Taxonomy" id="574"/>
    <lineage>
        <taxon>Bacteria</taxon>
        <taxon>Pseudomonadati</taxon>
        <taxon>Pseudomonadota</taxon>
        <taxon>Gammaproteobacteria</taxon>
        <taxon>Enterobacterales</taxon>
        <taxon>Enterobacteriaceae</taxon>
        <taxon>Klebsiella/Raoultella group</taxon>
        <taxon>Klebsiella</taxon>
        <taxon>Klebsiella pneumoniae complex</taxon>
    </lineage>
</organism>
<dbReference type="GO" id="GO:0020037">
    <property type="term" value="F:heme binding"/>
    <property type="evidence" value="ECO:0007669"/>
    <property type="project" value="InterPro"/>
</dbReference>
<keyword evidence="30" id="KW-0560">Oxidoreductase</keyword>
<comment type="subunit">
    <text evidence="23">The cytochrome bo(3) ubiquinol oxidase complex is a heterooctamer of two A chains, two B chains, two C chains and two D chains.</text>
</comment>
<evidence type="ECO:0000256" key="6">
    <source>
        <dbReference type="ARBA" id="ARBA00014691"/>
    </source>
</evidence>
<keyword evidence="13 27" id="KW-0249">Electron transport</keyword>
<dbReference type="GO" id="GO:0005886">
    <property type="term" value="C:plasma membrane"/>
    <property type="evidence" value="ECO:0007669"/>
    <property type="project" value="UniProtKB-SubCell"/>
</dbReference>
<evidence type="ECO:0000256" key="14">
    <source>
        <dbReference type="ARBA" id="ARBA00022989"/>
    </source>
</evidence>
<evidence type="ECO:0000256" key="23">
    <source>
        <dbReference type="ARBA" id="ARBA00034513"/>
    </source>
</evidence>
<comment type="catalytic activity">
    <reaction evidence="24">
        <text>2 a ubiquinol + O2 + n H(+)(in) = 2 a ubiquinone + 2 H2O + n H(+)(out)</text>
        <dbReference type="Rhea" id="RHEA:30251"/>
        <dbReference type="Rhea" id="RHEA-COMP:9565"/>
        <dbReference type="Rhea" id="RHEA-COMP:9566"/>
        <dbReference type="ChEBI" id="CHEBI:15377"/>
        <dbReference type="ChEBI" id="CHEBI:15378"/>
        <dbReference type="ChEBI" id="CHEBI:15379"/>
        <dbReference type="ChEBI" id="CHEBI:16389"/>
        <dbReference type="ChEBI" id="CHEBI:17976"/>
        <dbReference type="EC" id="7.1.1.3"/>
    </reaction>
</comment>
<evidence type="ECO:0000256" key="15">
    <source>
        <dbReference type="ARBA" id="ARBA00023004"/>
    </source>
</evidence>
<dbReference type="InterPro" id="IPR023615">
    <property type="entry name" value="Cyt_c_Oxase_su1_BS"/>
</dbReference>
<dbReference type="GO" id="GO:0015990">
    <property type="term" value="P:electron transport coupled proton transport"/>
    <property type="evidence" value="ECO:0007669"/>
    <property type="project" value="TreeGrafter"/>
</dbReference>
<evidence type="ECO:0000256" key="25">
    <source>
        <dbReference type="ARBA" id="ARBA00056721"/>
    </source>
</evidence>
<keyword evidence="15" id="KW-0408">Iron</keyword>
<feature type="transmembrane region" description="Helical" evidence="28">
    <location>
        <begin position="249"/>
        <end position="272"/>
    </location>
</feature>
<name>A0A377Z5X1_KLEPO</name>
<evidence type="ECO:0000256" key="3">
    <source>
        <dbReference type="ARBA" id="ARBA00004651"/>
    </source>
</evidence>
<gene>
    <name evidence="30" type="primary">cyoB</name>
    <name evidence="30" type="ORF">NCTC10313_01829</name>
</gene>
<keyword evidence="10 27" id="KW-0679">Respiratory chain</keyword>
<dbReference type="GO" id="GO:0046872">
    <property type="term" value="F:metal ion binding"/>
    <property type="evidence" value="ECO:0007669"/>
    <property type="project" value="UniProtKB-KW"/>
</dbReference>
<dbReference type="NCBIfam" id="TIGR02843">
    <property type="entry name" value="CyoB"/>
    <property type="match status" value="1"/>
</dbReference>
<accession>A0A377Z5X1</accession>
<evidence type="ECO:0000313" key="31">
    <source>
        <dbReference type="Proteomes" id="UP000254487"/>
    </source>
</evidence>
<evidence type="ECO:0000256" key="10">
    <source>
        <dbReference type="ARBA" id="ARBA00022660"/>
    </source>
</evidence>
<evidence type="ECO:0000256" key="18">
    <source>
        <dbReference type="ARBA" id="ARBA00030075"/>
    </source>
</evidence>
<comment type="cofactor">
    <cofactor evidence="1">
        <name>heme b</name>
        <dbReference type="ChEBI" id="CHEBI:60344"/>
    </cofactor>
</comment>
<evidence type="ECO:0000256" key="19">
    <source>
        <dbReference type="ARBA" id="ARBA00031883"/>
    </source>
</evidence>
<dbReference type="InterPro" id="IPR014207">
    <property type="entry name" value="Cyt_c_ubiqinol_oxidase_su1"/>
</dbReference>
<dbReference type="NCBIfam" id="NF011592">
    <property type="entry name" value="PRK15017.1"/>
    <property type="match status" value="1"/>
</dbReference>
<feature type="transmembrane region" description="Helical" evidence="28">
    <location>
        <begin position="474"/>
        <end position="495"/>
    </location>
</feature>
<feature type="transmembrane region" description="Helical" evidence="28">
    <location>
        <begin position="516"/>
        <end position="538"/>
    </location>
</feature>
<proteinExistence type="inferred from homology"/>
<feature type="transmembrane region" description="Helical" evidence="28">
    <location>
        <begin position="653"/>
        <end position="686"/>
    </location>
</feature>
<dbReference type="Gene3D" id="1.20.210.10">
    <property type="entry name" value="Cytochrome c oxidase-like, subunit I domain"/>
    <property type="match status" value="1"/>
</dbReference>
<dbReference type="EMBL" id="UGLW01000003">
    <property type="protein sequence ID" value="STU59588.1"/>
    <property type="molecule type" value="Genomic_DNA"/>
</dbReference>
<feature type="transmembrane region" description="Helical" evidence="28">
    <location>
        <begin position="75"/>
        <end position="97"/>
    </location>
</feature>
<evidence type="ECO:0000256" key="1">
    <source>
        <dbReference type="ARBA" id="ARBA00001970"/>
    </source>
</evidence>
<keyword evidence="12" id="KW-0479">Metal-binding</keyword>
<comment type="cofactor">
    <cofactor evidence="22">
        <name>Fe(II)-heme o</name>
        <dbReference type="ChEBI" id="CHEBI:60530"/>
    </cofactor>
</comment>
<dbReference type="EC" id="7.1.1.3" evidence="5"/>
<feature type="transmembrane region" description="Helical" evidence="28">
    <location>
        <begin position="334"/>
        <end position="357"/>
    </location>
</feature>